<name>A0A067PNS1_9AGAM</name>
<dbReference type="Proteomes" id="UP000027265">
    <property type="component" value="Unassembled WGS sequence"/>
</dbReference>
<dbReference type="HOGENOM" id="CLU_007337_0_2_1"/>
<protein>
    <submittedName>
        <fullName evidence="2">Uncharacterized protein</fullName>
    </submittedName>
</protein>
<gene>
    <name evidence="2" type="ORF">JAAARDRAFT_73289</name>
</gene>
<dbReference type="STRING" id="933084.A0A067PNS1"/>
<reference evidence="3" key="1">
    <citation type="journal article" date="2014" name="Proc. Natl. Acad. Sci. U.S.A.">
        <title>Extensive sampling of basidiomycete genomes demonstrates inadequacy of the white-rot/brown-rot paradigm for wood decay fungi.</title>
        <authorList>
            <person name="Riley R."/>
            <person name="Salamov A.A."/>
            <person name="Brown D.W."/>
            <person name="Nagy L.G."/>
            <person name="Floudas D."/>
            <person name="Held B.W."/>
            <person name="Levasseur A."/>
            <person name="Lombard V."/>
            <person name="Morin E."/>
            <person name="Otillar R."/>
            <person name="Lindquist E.A."/>
            <person name="Sun H."/>
            <person name="LaButti K.M."/>
            <person name="Schmutz J."/>
            <person name="Jabbour D."/>
            <person name="Luo H."/>
            <person name="Baker S.E."/>
            <person name="Pisabarro A.G."/>
            <person name="Walton J.D."/>
            <person name="Blanchette R.A."/>
            <person name="Henrissat B."/>
            <person name="Martin F."/>
            <person name="Cullen D."/>
            <person name="Hibbett D.S."/>
            <person name="Grigoriev I.V."/>
        </authorList>
    </citation>
    <scope>NUCLEOTIDE SEQUENCE [LARGE SCALE GENOMIC DNA]</scope>
    <source>
        <strain evidence="3">MUCL 33604</strain>
    </source>
</reference>
<dbReference type="OrthoDB" id="2669721at2759"/>
<evidence type="ECO:0000313" key="2">
    <source>
        <dbReference type="EMBL" id="KDQ51981.1"/>
    </source>
</evidence>
<accession>A0A067PNS1</accession>
<sequence length="930" mass="104027">MPVNGRQDPAPPLTVAARRRCSENPRAYMHAERNQTGQEEERSFRDEMDEAGGDEDASQREDGQDDGNSGPGVDRMENVKFIHALQNASLDNGDLSPQAMETLLNPPDFQLELDEEADRALLLCIRLFIANTTGSQQNLSDSVDAMNKAFPQQDLLTVDQIKRRMAHLSGIQPIIKDMCPNTCAAYTGEFEALDSCLKCGESRYAVVGGAPRQSFYTLPIGPSVQALRRHPQSAQHMLYFDEKTQSLLEENETEGHIKIIDDICCGMDILEAVSTRKIKKNDTILMMSLDGAQLYRDKISDCWIYIWIFVNLSPDRRYKKKHVIPGGFIPGPHKPKVVDSFLFLGLHHIEAINRLPGGGLPIWDAFQRICTSSHLYIILATADGPRMTYLNGLVGHSGKVGCRLWCGLVGRHKAGQPKYYPVLFKPDDYAVAGCNHEDVPPHQVRSIDCTKYLLSLAEVCASPRQGVYEIRRRESGICKPSIFSGLSPDSILGIPRMFPGDIMHLVLNLADILLNLWRGNLACESTDSKATWYWAVLVGNVWKEYGEDVANCTPYHPGSHDTPPRNPAEKINSGYKAWEHLGHLFGVGPGLLYRRLPFDIWQSYCKLVFGFRFIYQKRMRADGMPAAHIALIQFIAEFEKIYVQRRTDRIHFVRQSIHALSHLVPEALRIGPGACSSQWTMECSIGNLTEEIKQDVNPYANLSERGLRRAEVNALKTMVPKLDLDAGKEGFLPRGGLDIGHGYALLCARDTCARDLEPPEAMALKTFLRQELDIDCEAWKASVIKWAHLRLPNGQIARTAWKEKLKPLGEVRMSRNVKLQIQSKLEFAEVQFYFQLKISLETTKTLALVSLYSPPDSDLLTASSNTVWSCKYQGDDALRVVDVSTIESVVAIVPHSARQGSDLADCFFVVEKPGLDIAAMGGVAEEMTQE</sequence>
<feature type="compositionally biased region" description="Acidic residues" evidence="1">
    <location>
        <begin position="47"/>
        <end position="56"/>
    </location>
</feature>
<evidence type="ECO:0000256" key="1">
    <source>
        <dbReference type="SAM" id="MobiDB-lite"/>
    </source>
</evidence>
<keyword evidence="3" id="KW-1185">Reference proteome</keyword>
<feature type="region of interest" description="Disordered" evidence="1">
    <location>
        <begin position="1"/>
        <end position="75"/>
    </location>
</feature>
<dbReference type="InParanoid" id="A0A067PNS1"/>
<organism evidence="2 3">
    <name type="scientific">Jaapia argillacea MUCL 33604</name>
    <dbReference type="NCBI Taxonomy" id="933084"/>
    <lineage>
        <taxon>Eukaryota</taxon>
        <taxon>Fungi</taxon>
        <taxon>Dikarya</taxon>
        <taxon>Basidiomycota</taxon>
        <taxon>Agaricomycotina</taxon>
        <taxon>Agaricomycetes</taxon>
        <taxon>Agaricomycetidae</taxon>
        <taxon>Jaapiales</taxon>
        <taxon>Jaapiaceae</taxon>
        <taxon>Jaapia</taxon>
    </lineage>
</organism>
<feature type="compositionally biased region" description="Basic and acidic residues" evidence="1">
    <location>
        <begin position="29"/>
        <end position="46"/>
    </location>
</feature>
<dbReference type="AlphaFoldDB" id="A0A067PNS1"/>
<proteinExistence type="predicted"/>
<evidence type="ECO:0000313" key="3">
    <source>
        <dbReference type="Proteomes" id="UP000027265"/>
    </source>
</evidence>
<dbReference type="EMBL" id="KL197743">
    <property type="protein sequence ID" value="KDQ51981.1"/>
    <property type="molecule type" value="Genomic_DNA"/>
</dbReference>